<dbReference type="Proteomes" id="UP000463983">
    <property type="component" value="Chromosome"/>
</dbReference>
<name>A0A857N5A6_9BACT</name>
<organism evidence="1 2">
    <name type="scientific">Candidatus Chazhemtobacterium aquaticus</name>
    <dbReference type="NCBI Taxonomy" id="2715735"/>
    <lineage>
        <taxon>Bacteria</taxon>
        <taxon>Candidatus Chazhemtobacteraceae</taxon>
        <taxon>Candidatus Chazhemtobacterium</taxon>
    </lineage>
</organism>
<dbReference type="AlphaFoldDB" id="A0A857N5A6"/>
<proteinExistence type="predicted"/>
<protein>
    <submittedName>
        <fullName evidence="1">Uncharacterized protein</fullName>
    </submittedName>
</protein>
<sequence>MTYEEKLNITVEAINEARQFTSKEYFTKLRLGTGNGLSRIDLGQLHDILLQLEQDEKIIKIEDTPTALKSLTNKTSDIMNAGGNKNYFLIDVLLWTSMRKNEKSIAINKTKYQQKYQDSKQSTRTTI</sequence>
<dbReference type="RefSeq" id="WP_161931559.1">
    <property type="nucleotide sequence ID" value="NZ_CP047901.1"/>
</dbReference>
<keyword evidence="2" id="KW-1185">Reference proteome</keyword>
<dbReference type="EMBL" id="CP047901">
    <property type="protein sequence ID" value="QHO63164.1"/>
    <property type="molecule type" value="Genomic_DNA"/>
</dbReference>
<evidence type="ECO:0000313" key="1">
    <source>
        <dbReference type="EMBL" id="QHO63164.1"/>
    </source>
</evidence>
<gene>
    <name evidence="1" type="ORF">MICH65_0183</name>
</gene>
<dbReference type="KEGG" id="caqa:MICH65_0183"/>
<accession>A0A857N5A6</accession>
<reference evidence="2" key="1">
    <citation type="journal article" date="2020" name="Microorganisms">
        <title>Complete Genome of a Member of a New Bacterial Lineage in the Microgenomates Group Reveals an Unusual Nucleotide Composition Disparity Between Two Strands of DNA and Limited Metabolic Potential.</title>
        <authorList>
            <person name="Kadnikov V.V."/>
            <person name="Mardanov A.V."/>
            <person name="Beletsky A.V."/>
            <person name="Karnachuk O.V."/>
            <person name="Ravin N.V."/>
        </authorList>
    </citation>
    <scope>NUCLEOTIDE SEQUENCE [LARGE SCALE GENOMIC DNA]</scope>
</reference>
<evidence type="ECO:0000313" key="2">
    <source>
        <dbReference type="Proteomes" id="UP000463983"/>
    </source>
</evidence>